<dbReference type="RefSeq" id="WP_210059953.1">
    <property type="nucleotide sequence ID" value="NZ_JAGGLJ010000001.1"/>
</dbReference>
<comment type="caution">
    <text evidence="2">The sequence shown here is derived from an EMBL/GenBank/DDBJ whole genome shotgun (WGS) entry which is preliminary data.</text>
</comment>
<dbReference type="InterPro" id="IPR000182">
    <property type="entry name" value="GNAT_dom"/>
</dbReference>
<evidence type="ECO:0000313" key="3">
    <source>
        <dbReference type="Proteomes" id="UP001519306"/>
    </source>
</evidence>
<proteinExistence type="predicted"/>
<evidence type="ECO:0000259" key="1">
    <source>
        <dbReference type="PROSITE" id="PS51186"/>
    </source>
</evidence>
<reference evidence="2 3" key="1">
    <citation type="submission" date="2021-03" db="EMBL/GenBank/DDBJ databases">
        <title>Genomic Encyclopedia of Type Strains, Phase IV (KMG-IV): sequencing the most valuable type-strain genomes for metagenomic binning, comparative biology and taxonomic classification.</title>
        <authorList>
            <person name="Goeker M."/>
        </authorList>
    </citation>
    <scope>NUCLEOTIDE SEQUENCE [LARGE SCALE GENOMIC DNA]</scope>
    <source>
        <strain evidence="2 3">DSM 27563</strain>
    </source>
</reference>
<organism evidence="2 3">
    <name type="scientific">Peptoniphilus stercorisuis</name>
    <dbReference type="NCBI Taxonomy" id="1436965"/>
    <lineage>
        <taxon>Bacteria</taxon>
        <taxon>Bacillati</taxon>
        <taxon>Bacillota</taxon>
        <taxon>Tissierellia</taxon>
        <taxon>Tissierellales</taxon>
        <taxon>Peptoniphilaceae</taxon>
        <taxon>Peptoniphilus</taxon>
    </lineage>
</organism>
<name>A0ABS4KBM8_9FIRM</name>
<accession>A0ABS4KBM8</accession>
<sequence>MEGIIYRQIRKSDYEEIKDLINVSFFIEDYVENDKVLDLELDCELYEALVEQSYTCIAEKDGKVVGVLMGQAKSDYSVFRHLDHYIKYYSNLIKWRILAFLKKDRLADSKKINETYDYFLENSKEEYDGVLSLFIVSEEVRGCGIGKELIRKFKSYLNNEGVEKIYLFTDSFCNYEFYDHLGFKRKNKKIINYLRNNKRNNLDIYLYSYEL</sequence>
<dbReference type="Pfam" id="PF00583">
    <property type="entry name" value="Acetyltransf_1"/>
    <property type="match status" value="1"/>
</dbReference>
<dbReference type="InterPro" id="IPR016181">
    <property type="entry name" value="Acyl_CoA_acyltransferase"/>
</dbReference>
<gene>
    <name evidence="2" type="ORF">J2Z71_000166</name>
</gene>
<dbReference type="Proteomes" id="UP001519306">
    <property type="component" value="Unassembled WGS sequence"/>
</dbReference>
<dbReference type="CDD" id="cd04301">
    <property type="entry name" value="NAT_SF"/>
    <property type="match status" value="1"/>
</dbReference>
<protein>
    <submittedName>
        <fullName evidence="2">N-acetyltransferase YhbS</fullName>
    </submittedName>
</protein>
<dbReference type="EMBL" id="JAGGLJ010000001">
    <property type="protein sequence ID" value="MBP2024651.1"/>
    <property type="molecule type" value="Genomic_DNA"/>
</dbReference>
<dbReference type="Gene3D" id="3.40.630.30">
    <property type="match status" value="1"/>
</dbReference>
<keyword evidence="3" id="KW-1185">Reference proteome</keyword>
<feature type="domain" description="N-acetyltransferase" evidence="1">
    <location>
        <begin position="4"/>
        <end position="211"/>
    </location>
</feature>
<dbReference type="SUPFAM" id="SSF55729">
    <property type="entry name" value="Acyl-CoA N-acyltransferases (Nat)"/>
    <property type="match status" value="1"/>
</dbReference>
<dbReference type="PROSITE" id="PS51186">
    <property type="entry name" value="GNAT"/>
    <property type="match status" value="1"/>
</dbReference>
<evidence type="ECO:0000313" key="2">
    <source>
        <dbReference type="EMBL" id="MBP2024651.1"/>
    </source>
</evidence>